<gene>
    <name evidence="2" type="ORF">M5X19_03595</name>
</gene>
<feature type="domain" description="WYL" evidence="1">
    <location>
        <begin position="84"/>
        <end position="153"/>
    </location>
</feature>
<dbReference type="RefSeq" id="WP_029194445.1">
    <property type="nucleotide sequence ID" value="NZ_JAMDMW010000006.1"/>
</dbReference>
<protein>
    <submittedName>
        <fullName evidence="2">WYL domain-containing protein</fullName>
    </submittedName>
</protein>
<dbReference type="PROSITE" id="PS52050">
    <property type="entry name" value="WYL"/>
    <property type="match status" value="1"/>
</dbReference>
<keyword evidence="3" id="KW-1185">Reference proteome</keyword>
<reference evidence="2 3" key="1">
    <citation type="submission" date="2022-05" db="EMBL/GenBank/DDBJ databases">
        <title>Genome Sequencing of Bee-Associated Microbes.</title>
        <authorList>
            <person name="Dunlap C."/>
        </authorList>
    </citation>
    <scope>NUCLEOTIDE SEQUENCE [LARGE SCALE GENOMIC DNA]</scope>
    <source>
        <strain evidence="2 3">NRRL B-14421</strain>
    </source>
</reference>
<accession>A0ABT4G756</accession>
<organism evidence="2 3">
    <name type="scientific">Paenibacillus alginolyticus</name>
    <dbReference type="NCBI Taxonomy" id="59839"/>
    <lineage>
        <taxon>Bacteria</taxon>
        <taxon>Bacillati</taxon>
        <taxon>Bacillota</taxon>
        <taxon>Bacilli</taxon>
        <taxon>Bacillales</taxon>
        <taxon>Paenibacillaceae</taxon>
        <taxon>Paenibacillus</taxon>
    </lineage>
</organism>
<evidence type="ECO:0000259" key="1">
    <source>
        <dbReference type="Pfam" id="PF13280"/>
    </source>
</evidence>
<evidence type="ECO:0000313" key="3">
    <source>
        <dbReference type="Proteomes" id="UP001527099"/>
    </source>
</evidence>
<dbReference type="InterPro" id="IPR026881">
    <property type="entry name" value="WYL_dom"/>
</dbReference>
<dbReference type="EMBL" id="JAMDMX010000008">
    <property type="protein sequence ID" value="MCY9692011.1"/>
    <property type="molecule type" value="Genomic_DNA"/>
</dbReference>
<name>A0ABT4G756_9BACL</name>
<sequence>MNLFKKIFNYQMITRLENSGTFMITAQERSWLKTMLNHPSASHAFTPVTLKKLESVLVDENPLDFSDAFIEKARSKEKLVYHPMLRALRRFITSQAAIQLTYRVKDDRTFTNEMAFPYKLEYSLVKKEWYLLWYHIRHRAMMSTKLEKIESIKELSISPERATQIGLDIEKLLQKRQIHATIEVIKEYNRELSRILYAFSCFEKQVDYDEMQETYTIRLTFLNNEAEYVLSKLRFLGKRVRVTQGEHLQRRMLESAKKALARYGES</sequence>
<proteinExistence type="predicted"/>
<dbReference type="Pfam" id="PF13280">
    <property type="entry name" value="WYL"/>
    <property type="match status" value="1"/>
</dbReference>
<evidence type="ECO:0000313" key="2">
    <source>
        <dbReference type="EMBL" id="MCY9692011.1"/>
    </source>
</evidence>
<dbReference type="Proteomes" id="UP001527099">
    <property type="component" value="Unassembled WGS sequence"/>
</dbReference>
<comment type="caution">
    <text evidence="2">The sequence shown here is derived from an EMBL/GenBank/DDBJ whole genome shotgun (WGS) entry which is preliminary data.</text>
</comment>